<dbReference type="InterPro" id="IPR048355">
    <property type="entry name" value="MS_C"/>
</dbReference>
<dbReference type="SUPFAM" id="SSF51645">
    <property type="entry name" value="Malate synthase G"/>
    <property type="match status" value="1"/>
</dbReference>
<evidence type="ECO:0000313" key="3">
    <source>
        <dbReference type="WBParaSite" id="PgR104_g034_t01"/>
    </source>
</evidence>
<dbReference type="InterPro" id="IPR006252">
    <property type="entry name" value="Malate_synthA"/>
</dbReference>
<dbReference type="Gene3D" id="1.20.1220.12">
    <property type="entry name" value="Malate synthase, domain III"/>
    <property type="match status" value="1"/>
</dbReference>
<dbReference type="Pfam" id="PF20659">
    <property type="entry name" value="MS_C"/>
    <property type="match status" value="1"/>
</dbReference>
<dbReference type="AlphaFoldDB" id="A0A915C9M1"/>
<organism evidence="2 3">
    <name type="scientific">Parascaris univalens</name>
    <name type="common">Nematode worm</name>
    <dbReference type="NCBI Taxonomy" id="6257"/>
    <lineage>
        <taxon>Eukaryota</taxon>
        <taxon>Metazoa</taxon>
        <taxon>Ecdysozoa</taxon>
        <taxon>Nematoda</taxon>
        <taxon>Chromadorea</taxon>
        <taxon>Rhabditida</taxon>
        <taxon>Spirurina</taxon>
        <taxon>Ascaridomorpha</taxon>
        <taxon>Ascaridoidea</taxon>
        <taxon>Ascarididae</taxon>
        <taxon>Parascaris</taxon>
    </lineage>
</organism>
<name>A0A915C9M1_PARUN</name>
<dbReference type="InterPro" id="IPR044856">
    <property type="entry name" value="Malate_synth_C_sf"/>
</dbReference>
<dbReference type="FunFam" id="1.20.1220.12:FF:000001">
    <property type="entry name" value="Malate synthase"/>
    <property type="match status" value="1"/>
</dbReference>
<accession>A0A915C9M1</accession>
<dbReference type="InterPro" id="IPR011076">
    <property type="entry name" value="Malate_synth_sf"/>
</dbReference>
<dbReference type="WBParaSite" id="PgR104_g034_t01">
    <property type="protein sequence ID" value="PgR104_g034_t01"/>
    <property type="gene ID" value="PgR104_g034"/>
</dbReference>
<evidence type="ECO:0000259" key="1">
    <source>
        <dbReference type="Pfam" id="PF20659"/>
    </source>
</evidence>
<keyword evidence="2" id="KW-1185">Reference proteome</keyword>
<sequence length="106" mass="12119">MDSWLRGVGCVPLYNLMEDAATAEISRTQLWQWLHHEAKLEDGRTIDVNMVRQTIAAETERRMIRAGSVVNRLPEAAELLEKFVTEPELSDFLTLDAYDRLVSEGK</sequence>
<dbReference type="PANTHER" id="PTHR42902">
    <property type="entry name" value="MALATE SYNTHASE"/>
    <property type="match status" value="1"/>
</dbReference>
<dbReference type="GO" id="GO:0004474">
    <property type="term" value="F:malate synthase activity"/>
    <property type="evidence" value="ECO:0007669"/>
    <property type="project" value="InterPro"/>
</dbReference>
<proteinExistence type="predicted"/>
<evidence type="ECO:0000313" key="2">
    <source>
        <dbReference type="Proteomes" id="UP000887569"/>
    </source>
</evidence>
<dbReference type="GO" id="GO:0006097">
    <property type="term" value="P:glyoxylate cycle"/>
    <property type="evidence" value="ECO:0007669"/>
    <property type="project" value="InterPro"/>
</dbReference>
<dbReference type="PANTHER" id="PTHR42902:SF1">
    <property type="entry name" value="MALATE SYNTHASE 1-RELATED"/>
    <property type="match status" value="1"/>
</dbReference>
<reference evidence="3" key="1">
    <citation type="submission" date="2022-11" db="UniProtKB">
        <authorList>
            <consortium name="WormBaseParasite"/>
        </authorList>
    </citation>
    <scope>IDENTIFICATION</scope>
</reference>
<dbReference type="GO" id="GO:0005737">
    <property type="term" value="C:cytoplasm"/>
    <property type="evidence" value="ECO:0007669"/>
    <property type="project" value="TreeGrafter"/>
</dbReference>
<feature type="domain" description="Malate synthase C-terminal" evidence="1">
    <location>
        <begin position="1"/>
        <end position="101"/>
    </location>
</feature>
<dbReference type="Proteomes" id="UP000887569">
    <property type="component" value="Unplaced"/>
</dbReference>
<protein>
    <submittedName>
        <fullName evidence="3">Malate synthase</fullName>
    </submittedName>
</protein>